<dbReference type="Proteomes" id="UP000694845">
    <property type="component" value="Unplaced"/>
</dbReference>
<name>A0A8B7ZUS4_ACAPL</name>
<sequence length="336" mass="37599">MNPVYAIILVFVGCCSNVVFLELIVSEHPGSGNIITFAQFLFIAVEGFFFATRCGTKTPVIPIKHYVVMVFFFFTTSVVNNYSLIFKIPLPLHMIFRSGSLVANMVLGVILLKKKYPAYKYLSILMITVGICTCTIMSAKTGNKKQGNEATELEGPMTAYDVGMLTVGILMLTLALFMSARMGIYQETLYQEYGKHPREALFYSHALPLIGFAVLGKDIYNYAVIFSNSEPLGVPVIGVMAPKMWLYLTGNIITQYVCIRGVFILTTECPSLIVTLVVTLRKFFSLVFSILYFKNPFTFYHWMGTGCVFAGTLLFTSVFHMAWDVLFPPSKAKKVE</sequence>
<dbReference type="GO" id="GO:0005789">
    <property type="term" value="C:endoplasmic reticulum membrane"/>
    <property type="evidence" value="ECO:0007669"/>
    <property type="project" value="TreeGrafter"/>
</dbReference>
<feature type="transmembrane region" description="Helical" evidence="8">
    <location>
        <begin position="200"/>
        <end position="224"/>
    </location>
</feature>
<comment type="subcellular location">
    <subcellularLocation>
        <location evidence="1">Endomembrane system</location>
        <topology evidence="1">Multi-pass membrane protein</topology>
    </subcellularLocation>
</comment>
<evidence type="ECO:0000313" key="10">
    <source>
        <dbReference type="RefSeq" id="XP_022107261.1"/>
    </source>
</evidence>
<keyword evidence="5 8" id="KW-0812">Transmembrane</keyword>
<evidence type="ECO:0000256" key="1">
    <source>
        <dbReference type="ARBA" id="ARBA00004127"/>
    </source>
</evidence>
<evidence type="ECO:0000256" key="3">
    <source>
        <dbReference type="ARBA" id="ARBA00022448"/>
    </source>
</evidence>
<accession>A0A8B7ZUS4</accession>
<protein>
    <submittedName>
        <fullName evidence="10">UDP-xylose and UDP-N-acetylglucosamine transporter-like isoform X1</fullName>
    </submittedName>
</protein>
<keyword evidence="9" id="KW-1185">Reference proteome</keyword>
<comment type="similarity">
    <text evidence="2">Belongs to the nucleotide-sugar transporter family. SLC35B subfamily.</text>
</comment>
<feature type="transmembrane region" description="Helical" evidence="8">
    <location>
        <begin position="31"/>
        <end position="51"/>
    </location>
</feature>
<organism evidence="9 10">
    <name type="scientific">Acanthaster planci</name>
    <name type="common">Crown-of-thorns starfish</name>
    <dbReference type="NCBI Taxonomy" id="133434"/>
    <lineage>
        <taxon>Eukaryota</taxon>
        <taxon>Metazoa</taxon>
        <taxon>Echinodermata</taxon>
        <taxon>Eleutherozoa</taxon>
        <taxon>Asterozoa</taxon>
        <taxon>Asteroidea</taxon>
        <taxon>Valvatacea</taxon>
        <taxon>Valvatida</taxon>
        <taxon>Acanthasteridae</taxon>
        <taxon>Acanthaster</taxon>
    </lineage>
</organism>
<keyword evidence="7 8" id="KW-0472">Membrane</keyword>
<evidence type="ECO:0000256" key="8">
    <source>
        <dbReference type="SAM" id="Phobius"/>
    </source>
</evidence>
<dbReference type="GeneID" id="110988241"/>
<dbReference type="InterPro" id="IPR013657">
    <property type="entry name" value="SCL35B1-4/HUT1"/>
</dbReference>
<evidence type="ECO:0000256" key="6">
    <source>
        <dbReference type="ARBA" id="ARBA00022989"/>
    </source>
</evidence>
<evidence type="ECO:0000256" key="7">
    <source>
        <dbReference type="ARBA" id="ARBA00023136"/>
    </source>
</evidence>
<dbReference type="KEGG" id="aplc:110988241"/>
<dbReference type="GO" id="GO:0005464">
    <property type="term" value="F:UDP-xylose transmembrane transporter activity"/>
    <property type="evidence" value="ECO:0007669"/>
    <property type="project" value="TreeGrafter"/>
</dbReference>
<dbReference type="GO" id="GO:0005462">
    <property type="term" value="F:UDP-N-acetylglucosamine transmembrane transporter activity"/>
    <property type="evidence" value="ECO:0007669"/>
    <property type="project" value="TreeGrafter"/>
</dbReference>
<feature type="transmembrane region" description="Helical" evidence="8">
    <location>
        <begin position="7"/>
        <end position="25"/>
    </location>
</feature>
<keyword evidence="6 8" id="KW-1133">Transmembrane helix</keyword>
<gene>
    <name evidence="10" type="primary">LOC110988241</name>
</gene>
<dbReference type="GO" id="GO:0000139">
    <property type="term" value="C:Golgi membrane"/>
    <property type="evidence" value="ECO:0007669"/>
    <property type="project" value="TreeGrafter"/>
</dbReference>
<evidence type="ECO:0000256" key="5">
    <source>
        <dbReference type="ARBA" id="ARBA00022692"/>
    </source>
</evidence>
<dbReference type="Pfam" id="PF08449">
    <property type="entry name" value="UAA"/>
    <property type="match status" value="1"/>
</dbReference>
<dbReference type="OMA" id="NPFTGWH"/>
<evidence type="ECO:0000256" key="4">
    <source>
        <dbReference type="ARBA" id="ARBA00022597"/>
    </source>
</evidence>
<feature type="transmembrane region" description="Helical" evidence="8">
    <location>
        <begin position="94"/>
        <end position="112"/>
    </location>
</feature>
<feature type="transmembrane region" description="Helical" evidence="8">
    <location>
        <begin position="299"/>
        <end position="323"/>
    </location>
</feature>
<keyword evidence="4" id="KW-0762">Sugar transport</keyword>
<feature type="transmembrane region" description="Helical" evidence="8">
    <location>
        <begin position="119"/>
        <end position="139"/>
    </location>
</feature>
<dbReference type="RefSeq" id="XP_022107261.1">
    <property type="nucleotide sequence ID" value="XM_022251569.1"/>
</dbReference>
<feature type="transmembrane region" description="Helical" evidence="8">
    <location>
        <begin position="159"/>
        <end position="179"/>
    </location>
</feature>
<feature type="transmembrane region" description="Helical" evidence="8">
    <location>
        <begin position="63"/>
        <end position="82"/>
    </location>
</feature>
<keyword evidence="3" id="KW-0813">Transport</keyword>
<evidence type="ECO:0000313" key="9">
    <source>
        <dbReference type="Proteomes" id="UP000694845"/>
    </source>
</evidence>
<dbReference type="OrthoDB" id="999962at2759"/>
<reference evidence="10" key="1">
    <citation type="submission" date="2025-08" db="UniProtKB">
        <authorList>
            <consortium name="RefSeq"/>
        </authorList>
    </citation>
    <scope>IDENTIFICATION</scope>
</reference>
<dbReference type="PANTHER" id="PTHR10778">
    <property type="entry name" value="SOLUTE CARRIER FAMILY 35 MEMBER B"/>
    <property type="match status" value="1"/>
</dbReference>
<dbReference type="AlphaFoldDB" id="A0A8B7ZUS4"/>
<evidence type="ECO:0000256" key="2">
    <source>
        <dbReference type="ARBA" id="ARBA00010694"/>
    </source>
</evidence>
<proteinExistence type="inferred from homology"/>
<dbReference type="PANTHER" id="PTHR10778:SF4">
    <property type="entry name" value="NUCLEOTIDE SUGAR TRANSPORTER SLC35B4"/>
    <property type="match status" value="1"/>
</dbReference>